<dbReference type="OrthoDB" id="5243741at2"/>
<evidence type="ECO:0000313" key="4">
    <source>
        <dbReference type="Proteomes" id="UP000282551"/>
    </source>
</evidence>
<evidence type="ECO:0000313" key="3">
    <source>
        <dbReference type="EMBL" id="VEG47891.1"/>
    </source>
</evidence>
<dbReference type="RefSeq" id="WP_126333763.1">
    <property type="nucleotide sequence ID" value="NZ_AP022604.1"/>
</dbReference>
<evidence type="ECO:0000256" key="1">
    <source>
        <dbReference type="SAM" id="MobiDB-lite"/>
    </source>
</evidence>
<dbReference type="AlphaFoldDB" id="A0A3S4T0J1"/>
<keyword evidence="4" id="KW-1185">Reference proteome</keyword>
<protein>
    <submittedName>
        <fullName evidence="3">Regulator of polyketide synthase expression</fullName>
    </submittedName>
</protein>
<name>A0A3S4T0J1_MYCCI</name>
<reference evidence="3 4" key="1">
    <citation type="submission" date="2018-12" db="EMBL/GenBank/DDBJ databases">
        <authorList>
            <consortium name="Pathogen Informatics"/>
        </authorList>
    </citation>
    <scope>NUCLEOTIDE SEQUENCE [LARGE SCALE GENOMIC DNA]</scope>
    <source>
        <strain evidence="3 4">NCTC10485</strain>
    </source>
</reference>
<dbReference type="EMBL" id="LR134355">
    <property type="protein sequence ID" value="VEG47891.1"/>
    <property type="molecule type" value="Genomic_DNA"/>
</dbReference>
<gene>
    <name evidence="3" type="ORF">NCTC10485_02183</name>
</gene>
<dbReference type="Proteomes" id="UP000282551">
    <property type="component" value="Chromosome"/>
</dbReference>
<feature type="region of interest" description="Disordered" evidence="1">
    <location>
        <begin position="159"/>
        <end position="180"/>
    </location>
</feature>
<evidence type="ECO:0000259" key="2">
    <source>
        <dbReference type="Pfam" id="PF14361"/>
    </source>
</evidence>
<feature type="domain" description="RsbT co-antagonist protein RsbRD N-terminal" evidence="2">
    <location>
        <begin position="30"/>
        <end position="154"/>
    </location>
</feature>
<proteinExistence type="predicted"/>
<sequence>MATPHIADVEDSAEELLRALAVEMLGEVEQLASDIGDAVARLVSAPAALDDSSYSDVLRRSTITNLEAFLSGLAYGTHPSPRDPPTGALELVDLVASDAQALPVLLRIYRIGAAQTWRHVAERLGRRINDAAVLSALVLLASERLNDYADQTVQCRRKSGTNAASKRRSGDCSEMHLSGH</sequence>
<organism evidence="3 4">
    <name type="scientific">Mycolicibacterium chitae</name>
    <name type="common">Mycobacterium chitae</name>
    <dbReference type="NCBI Taxonomy" id="1792"/>
    <lineage>
        <taxon>Bacteria</taxon>
        <taxon>Bacillati</taxon>
        <taxon>Actinomycetota</taxon>
        <taxon>Actinomycetes</taxon>
        <taxon>Mycobacteriales</taxon>
        <taxon>Mycobacteriaceae</taxon>
        <taxon>Mycolicibacterium</taxon>
    </lineage>
</organism>
<dbReference type="Pfam" id="PF14361">
    <property type="entry name" value="RsbRD_N"/>
    <property type="match status" value="1"/>
</dbReference>
<accession>A0A3S4T0J1</accession>
<dbReference type="InterPro" id="IPR025751">
    <property type="entry name" value="RsbRD_N_dom"/>
</dbReference>